<dbReference type="EMBL" id="NWUX01000005">
    <property type="protein sequence ID" value="PCF96090.1"/>
    <property type="molecule type" value="Genomic_DNA"/>
</dbReference>
<dbReference type="InterPro" id="IPR013766">
    <property type="entry name" value="Thioredoxin_domain"/>
</dbReference>
<feature type="binding site" evidence="3">
    <location>
        <position position="160"/>
    </location>
    <ligand>
        <name>Cu cation</name>
        <dbReference type="ChEBI" id="CHEBI:23378"/>
    </ligand>
</feature>
<dbReference type="AlphaFoldDB" id="A0A2A4HMT3"/>
<gene>
    <name evidence="6" type="ORF">CPA45_08200</name>
</gene>
<dbReference type="FunFam" id="3.40.30.10:FF:000013">
    <property type="entry name" value="Blast:Protein SCO1 homolog, mitochondrial"/>
    <property type="match status" value="1"/>
</dbReference>
<feature type="binding site" evidence="3">
    <location>
        <position position="76"/>
    </location>
    <ligand>
        <name>Cu cation</name>
        <dbReference type="ChEBI" id="CHEBI:23378"/>
    </ligand>
</feature>
<organism evidence="6 7">
    <name type="scientific">Vreelandella nigrificans</name>
    <dbReference type="NCBI Taxonomy" id="2042704"/>
    <lineage>
        <taxon>Bacteria</taxon>
        <taxon>Pseudomonadati</taxon>
        <taxon>Pseudomonadota</taxon>
        <taxon>Gammaproteobacteria</taxon>
        <taxon>Oceanospirillales</taxon>
        <taxon>Halomonadaceae</taxon>
        <taxon>Vreelandella</taxon>
    </lineage>
</organism>
<dbReference type="Proteomes" id="UP000218677">
    <property type="component" value="Unassembled WGS sequence"/>
</dbReference>
<name>A0A2A4HMT3_9GAMM</name>
<comment type="caution">
    <text evidence="6">The sequence shown here is derived from an EMBL/GenBank/DDBJ whole genome shotgun (WGS) entry which is preliminary data.</text>
</comment>
<dbReference type="SUPFAM" id="SSF52833">
    <property type="entry name" value="Thioredoxin-like"/>
    <property type="match status" value="1"/>
</dbReference>
<dbReference type="GO" id="GO:0046872">
    <property type="term" value="F:metal ion binding"/>
    <property type="evidence" value="ECO:0007669"/>
    <property type="project" value="UniProtKB-KW"/>
</dbReference>
<reference evidence="7" key="1">
    <citation type="submission" date="2017-09" db="EMBL/GenBank/DDBJ databases">
        <authorList>
            <person name="Cho G.-S."/>
            <person name="Oguntoyinbo F.A."/>
            <person name="Cnockaert M."/>
            <person name="Kabisch J."/>
            <person name="Neve H."/>
            <person name="Bockelmann W."/>
            <person name="Wenning M."/>
            <person name="Franz C.M."/>
            <person name="Vandamme P."/>
        </authorList>
    </citation>
    <scope>NUCLEOTIDE SEQUENCE [LARGE SCALE GENOMIC DNA]</scope>
    <source>
        <strain evidence="7">MBT G8648</strain>
    </source>
</reference>
<proteinExistence type="inferred from homology"/>
<keyword evidence="7" id="KW-1185">Reference proteome</keyword>
<feature type="disulfide bond" description="Redox-active" evidence="4">
    <location>
        <begin position="72"/>
        <end position="76"/>
    </location>
</feature>
<feature type="binding site" evidence="3">
    <location>
        <position position="72"/>
    </location>
    <ligand>
        <name>Cu cation</name>
        <dbReference type="ChEBI" id="CHEBI:23378"/>
    </ligand>
</feature>
<dbReference type="RefSeq" id="WP_096651076.1">
    <property type="nucleotide sequence ID" value="NZ_NWUX01000005.1"/>
</dbReference>
<dbReference type="InterPro" id="IPR003782">
    <property type="entry name" value="SCO1/SenC"/>
</dbReference>
<evidence type="ECO:0000313" key="6">
    <source>
        <dbReference type="EMBL" id="PCF96090.1"/>
    </source>
</evidence>
<dbReference type="CDD" id="cd02968">
    <property type="entry name" value="SCO"/>
    <property type="match status" value="1"/>
</dbReference>
<keyword evidence="4" id="KW-1015">Disulfide bond</keyword>
<feature type="domain" description="Thioredoxin" evidence="5">
    <location>
        <begin position="34"/>
        <end position="195"/>
    </location>
</feature>
<keyword evidence="2 3" id="KW-0186">Copper</keyword>
<evidence type="ECO:0000256" key="4">
    <source>
        <dbReference type="PIRSR" id="PIRSR603782-2"/>
    </source>
</evidence>
<sequence length="197" mass="21874">MQRRDVALLSIGSLVLLLTLAVFFAVFGRQAANPPLAEMGGQFQLVDTEGSVVTQDDLVGKPTLLFFGFTYCPDVCPTTLFNLTRLIQQLGNQADQFNYLFVSLDWERDGPEQLARYISVFDERIRGLSGNEAQINAIADAYRVQYERVPMEQGDYTISHTAATYLLDREGSVVGTLAYGFDLDETQASLEQLLPSS</sequence>
<protein>
    <submittedName>
        <fullName evidence="6">SCO family protein</fullName>
    </submittedName>
</protein>
<dbReference type="PROSITE" id="PS51352">
    <property type="entry name" value="THIOREDOXIN_2"/>
    <property type="match status" value="1"/>
</dbReference>
<dbReference type="OrthoDB" id="9790194at2"/>
<dbReference type="PANTHER" id="PTHR12151:SF25">
    <property type="entry name" value="LINALOOL DEHYDRATASE_ISOMERASE DOMAIN-CONTAINING PROTEIN"/>
    <property type="match status" value="1"/>
</dbReference>
<evidence type="ECO:0000313" key="7">
    <source>
        <dbReference type="Proteomes" id="UP000218677"/>
    </source>
</evidence>
<dbReference type="InterPro" id="IPR036249">
    <property type="entry name" value="Thioredoxin-like_sf"/>
</dbReference>
<evidence type="ECO:0000259" key="5">
    <source>
        <dbReference type="PROSITE" id="PS51352"/>
    </source>
</evidence>
<dbReference type="Pfam" id="PF02630">
    <property type="entry name" value="SCO1-SenC"/>
    <property type="match status" value="1"/>
</dbReference>
<accession>A0A2A4HMT3</accession>
<dbReference type="PANTHER" id="PTHR12151">
    <property type="entry name" value="ELECTRON TRANSPORT PROTIN SCO1/SENC FAMILY MEMBER"/>
    <property type="match status" value="1"/>
</dbReference>
<comment type="similarity">
    <text evidence="1">Belongs to the SCO1/2 family.</text>
</comment>
<dbReference type="Gene3D" id="3.40.30.10">
    <property type="entry name" value="Glutaredoxin"/>
    <property type="match status" value="1"/>
</dbReference>
<evidence type="ECO:0000256" key="2">
    <source>
        <dbReference type="ARBA" id="ARBA00023008"/>
    </source>
</evidence>
<evidence type="ECO:0000256" key="3">
    <source>
        <dbReference type="PIRSR" id="PIRSR603782-1"/>
    </source>
</evidence>
<evidence type="ECO:0000256" key="1">
    <source>
        <dbReference type="ARBA" id="ARBA00010996"/>
    </source>
</evidence>
<keyword evidence="3" id="KW-0479">Metal-binding</keyword>